<reference evidence="1 2" key="1">
    <citation type="submission" date="2016-11" db="EMBL/GenBank/DDBJ databases">
        <authorList>
            <person name="Jaros S."/>
            <person name="Januszkiewicz K."/>
            <person name="Wedrychowicz H."/>
        </authorList>
    </citation>
    <scope>NUCLEOTIDE SEQUENCE [LARGE SCALE GENOMIC DNA]</scope>
    <source>
        <strain evidence="1 2">ACAM 12</strain>
    </source>
</reference>
<evidence type="ECO:0000313" key="1">
    <source>
        <dbReference type="EMBL" id="SHM43794.1"/>
    </source>
</evidence>
<dbReference type="Pfam" id="PF12069">
    <property type="entry name" value="DUF3549"/>
    <property type="match status" value="1"/>
</dbReference>
<dbReference type="EMBL" id="LT670847">
    <property type="protein sequence ID" value="SHM43794.1"/>
    <property type="molecule type" value="Genomic_DNA"/>
</dbReference>
<dbReference type="AlphaFoldDB" id="A0A1M7ISK6"/>
<dbReference type="Proteomes" id="UP000190911">
    <property type="component" value="Chromosome I"/>
</dbReference>
<sequence length="349" mass="38101">MRKDAMQPIHTLDDFFTRSGADVALYHMGRRVTPCTRDTLAAFESGTAPWPEPWQGQARLAAVFRLGDMPEPAIWFLSLPLDEQGYLSPAQRDAFLQRLLETLGHSANQTAGTQGSDSAIEHLMHDNPLAFTPDMTFQAALNARATWDAKLPPSQYLAAVEAFIDGRYSDWEALGLQGIADYAIRMDETGQQRLAKVLHKLPTPMLRSLCHCLEHRPLAAALVGELCQRGETAATHGDVETFCACIRAVGSSDDARAGIWYATLLADEAACGPDTLAAIAGRGWPLLEDGERLPLFLTRLAQDPRTGFGTVVRDLALIPRLRLPVIALLRDAPEGSRLHARLLGLTGTS</sequence>
<dbReference type="InterPro" id="IPR021936">
    <property type="entry name" value="DUF3549"/>
</dbReference>
<evidence type="ECO:0000313" key="2">
    <source>
        <dbReference type="Proteomes" id="UP000190911"/>
    </source>
</evidence>
<protein>
    <recommendedName>
        <fullName evidence="3">DUF3549 domain-containing protein</fullName>
    </recommendedName>
</protein>
<dbReference type="InParanoid" id="A0A1M7ISK6"/>
<accession>A0A1M7ISK6</accession>
<evidence type="ECO:0008006" key="3">
    <source>
        <dbReference type="Google" id="ProtNLM"/>
    </source>
</evidence>
<keyword evidence="2" id="KW-1185">Reference proteome</keyword>
<organism evidence="1 2">
    <name type="scientific">Vreelandella subglaciescola</name>
    <dbReference type="NCBI Taxonomy" id="29571"/>
    <lineage>
        <taxon>Bacteria</taxon>
        <taxon>Pseudomonadati</taxon>
        <taxon>Pseudomonadota</taxon>
        <taxon>Gammaproteobacteria</taxon>
        <taxon>Oceanospirillales</taxon>
        <taxon>Halomonadaceae</taxon>
        <taxon>Vreelandella</taxon>
    </lineage>
</organism>
<gene>
    <name evidence="1" type="ORF">SAMN05878437_2952</name>
</gene>
<name>A0A1M7ISK6_9GAMM</name>
<proteinExistence type="predicted"/>
<dbReference type="STRING" id="29571.SAMN05878437_2952"/>